<dbReference type="Gene3D" id="3.30.1150.10">
    <property type="match status" value="1"/>
</dbReference>
<organism evidence="4 5">
    <name type="scientific">Sphingomonas ginsenosidivorax</name>
    <dbReference type="NCBI Taxonomy" id="862135"/>
    <lineage>
        <taxon>Bacteria</taxon>
        <taxon>Pseudomonadati</taxon>
        <taxon>Pseudomonadota</taxon>
        <taxon>Alphaproteobacteria</taxon>
        <taxon>Sphingomonadales</taxon>
        <taxon>Sphingomonadaceae</taxon>
        <taxon>Sphingomonas</taxon>
    </lineage>
</organism>
<feature type="region of interest" description="Disordered" evidence="1">
    <location>
        <begin position="113"/>
        <end position="155"/>
    </location>
</feature>
<protein>
    <submittedName>
        <fullName evidence="4">Energy transducer TonB</fullName>
    </submittedName>
</protein>
<keyword evidence="2" id="KW-1133">Transmembrane helix</keyword>
<reference evidence="4 5" key="1">
    <citation type="journal article" date="2013" name="Antonie Van Leeuwenhoek">
        <title>Sphingomonas ginsenosidivorax sp. nov., with the ability to transform ginsenosides.</title>
        <authorList>
            <person name="Jin X.F."/>
            <person name="Kim J.K."/>
            <person name="Liu Q.M."/>
            <person name="Kang M.S."/>
            <person name="He D."/>
            <person name="Jin F.X."/>
            <person name="Kim S.C."/>
            <person name="Im W.T."/>
        </authorList>
    </citation>
    <scope>NUCLEOTIDE SEQUENCE [LARGE SCALE GENOMIC DNA]</scope>
    <source>
        <strain evidence="4 5">KHI67</strain>
    </source>
</reference>
<feature type="compositionally biased region" description="Gly residues" evidence="1">
    <location>
        <begin position="124"/>
        <end position="140"/>
    </location>
</feature>
<keyword evidence="5" id="KW-1185">Reference proteome</keyword>
<dbReference type="SUPFAM" id="SSF74653">
    <property type="entry name" value="TolA/TonB C-terminal domain"/>
    <property type="match status" value="1"/>
</dbReference>
<feature type="region of interest" description="Disordered" evidence="1">
    <location>
        <begin position="51"/>
        <end position="77"/>
    </location>
</feature>
<dbReference type="RefSeq" id="WP_147083546.1">
    <property type="nucleotide sequence ID" value="NZ_VOQR01000001.1"/>
</dbReference>
<evidence type="ECO:0000256" key="2">
    <source>
        <dbReference type="SAM" id="Phobius"/>
    </source>
</evidence>
<dbReference type="AlphaFoldDB" id="A0A5C6UJ59"/>
<name>A0A5C6UJ59_9SPHN</name>
<evidence type="ECO:0000256" key="1">
    <source>
        <dbReference type="SAM" id="MobiDB-lite"/>
    </source>
</evidence>
<dbReference type="Pfam" id="PF03544">
    <property type="entry name" value="TonB_C"/>
    <property type="match status" value="1"/>
</dbReference>
<dbReference type="EMBL" id="VOQR01000001">
    <property type="protein sequence ID" value="TXC72271.1"/>
    <property type="molecule type" value="Genomic_DNA"/>
</dbReference>
<accession>A0A5C6UJ59</accession>
<evidence type="ECO:0000259" key="3">
    <source>
        <dbReference type="Pfam" id="PF03544"/>
    </source>
</evidence>
<sequence length="256" mass="26640">MYGVQTPRDRIASATASILLCALLGYALILGLGVTMPAVAPEALKLFAVGPKPPPPPPERVVPRPAKSHRPEGAASPANLKAKATEVVAPKPIVPPIVPPPVVVALKAGPGAEATTGAAPVPGPGTGAGGIGTGTGSGRYGDGDGDGGEETPPRLLQSRFSRGDYREAEALVGENNVVGRLGVRYTVGLDGRVTQCRVTRSSGKPALDGITCRLIEKRYRYRPSLDAAGRPVVSTVFHNQTWFEIEDDGRDDEDDQ</sequence>
<dbReference type="InterPro" id="IPR037682">
    <property type="entry name" value="TonB_C"/>
</dbReference>
<feature type="domain" description="TonB C-terminal" evidence="3">
    <location>
        <begin position="175"/>
        <end position="236"/>
    </location>
</feature>
<dbReference type="GO" id="GO:0055085">
    <property type="term" value="P:transmembrane transport"/>
    <property type="evidence" value="ECO:0007669"/>
    <property type="project" value="InterPro"/>
</dbReference>
<feature type="compositionally biased region" description="Pro residues" evidence="1">
    <location>
        <begin position="51"/>
        <end position="60"/>
    </location>
</feature>
<evidence type="ECO:0000313" key="4">
    <source>
        <dbReference type="EMBL" id="TXC72271.1"/>
    </source>
</evidence>
<gene>
    <name evidence="4" type="ORF">FSB78_15960</name>
</gene>
<proteinExistence type="predicted"/>
<evidence type="ECO:0000313" key="5">
    <source>
        <dbReference type="Proteomes" id="UP000321250"/>
    </source>
</evidence>
<dbReference type="OrthoDB" id="7390536at2"/>
<comment type="caution">
    <text evidence="4">The sequence shown here is derived from an EMBL/GenBank/DDBJ whole genome shotgun (WGS) entry which is preliminary data.</text>
</comment>
<keyword evidence="2" id="KW-0472">Membrane</keyword>
<dbReference type="Proteomes" id="UP000321250">
    <property type="component" value="Unassembled WGS sequence"/>
</dbReference>
<keyword evidence="2" id="KW-0812">Transmembrane</keyword>
<feature type="transmembrane region" description="Helical" evidence="2">
    <location>
        <begin position="12"/>
        <end position="34"/>
    </location>
</feature>